<organism evidence="12 13">
    <name type="scientific">Verrucosispora sioxanthis</name>
    <dbReference type="NCBI Taxonomy" id="2499994"/>
    <lineage>
        <taxon>Bacteria</taxon>
        <taxon>Bacillati</taxon>
        <taxon>Actinomycetota</taxon>
        <taxon>Actinomycetes</taxon>
        <taxon>Micromonosporales</taxon>
        <taxon>Micromonosporaceae</taxon>
        <taxon>Micromonospora</taxon>
    </lineage>
</organism>
<protein>
    <submittedName>
        <fullName evidence="12">Potassium/proton antiporter</fullName>
    </submittedName>
</protein>
<comment type="subcellular location">
    <subcellularLocation>
        <location evidence="1">Cell membrane</location>
        <topology evidence="1">Multi-pass membrane protein</topology>
    </subcellularLocation>
</comment>
<dbReference type="Gene3D" id="1.20.1530.20">
    <property type="match status" value="1"/>
</dbReference>
<dbReference type="InterPro" id="IPR038770">
    <property type="entry name" value="Na+/solute_symporter_sf"/>
</dbReference>
<dbReference type="PANTHER" id="PTHR32507">
    <property type="entry name" value="NA(+)/H(+) ANTIPORTER 1"/>
    <property type="match status" value="1"/>
</dbReference>
<dbReference type="RefSeq" id="WP_164446369.1">
    <property type="nucleotide sequence ID" value="NZ_SAIY01000002.1"/>
</dbReference>
<evidence type="ECO:0000256" key="3">
    <source>
        <dbReference type="ARBA" id="ARBA00022449"/>
    </source>
</evidence>
<dbReference type="Pfam" id="PF02080">
    <property type="entry name" value="TrkA_C"/>
    <property type="match status" value="1"/>
</dbReference>
<feature type="transmembrane region" description="Helical" evidence="10">
    <location>
        <begin position="266"/>
        <end position="287"/>
    </location>
</feature>
<feature type="domain" description="RCK C-terminal" evidence="11">
    <location>
        <begin position="400"/>
        <end position="481"/>
    </location>
</feature>
<keyword evidence="2" id="KW-0813">Transport</keyword>
<evidence type="ECO:0000256" key="6">
    <source>
        <dbReference type="ARBA" id="ARBA00022989"/>
    </source>
</evidence>
<dbReference type="NCBIfam" id="NF003715">
    <property type="entry name" value="PRK05326.1-2"/>
    <property type="match status" value="1"/>
</dbReference>
<keyword evidence="7" id="KW-0406">Ion transport</keyword>
<keyword evidence="4" id="KW-1003">Cell membrane</keyword>
<feature type="region of interest" description="Disordered" evidence="9">
    <location>
        <begin position="488"/>
        <end position="536"/>
    </location>
</feature>
<evidence type="ECO:0000256" key="7">
    <source>
        <dbReference type="ARBA" id="ARBA00023065"/>
    </source>
</evidence>
<gene>
    <name evidence="12" type="ORF">ENC19_07375</name>
</gene>
<dbReference type="GO" id="GO:0006813">
    <property type="term" value="P:potassium ion transport"/>
    <property type="evidence" value="ECO:0007669"/>
    <property type="project" value="InterPro"/>
</dbReference>
<feature type="transmembrane region" description="Helical" evidence="10">
    <location>
        <begin position="58"/>
        <end position="77"/>
    </location>
</feature>
<reference evidence="12 13" key="1">
    <citation type="submission" date="2020-02" db="EMBL/GenBank/DDBJ databases">
        <title>Draft Genome Sequence of Verrucosispora sp. Strain CWR15, Isolated from Gulf of Mexico Sponge.</title>
        <authorList>
            <person name="Kennedy S.J."/>
            <person name="Cella E."/>
            <person name="Azarian T."/>
            <person name="Baker B.J."/>
            <person name="Shaw L.N."/>
        </authorList>
    </citation>
    <scope>NUCLEOTIDE SEQUENCE [LARGE SCALE GENOMIC DNA]</scope>
    <source>
        <strain evidence="12 13">CWR15</strain>
    </source>
</reference>
<dbReference type="GO" id="GO:1902600">
    <property type="term" value="P:proton transmembrane transport"/>
    <property type="evidence" value="ECO:0007669"/>
    <property type="project" value="InterPro"/>
</dbReference>
<dbReference type="NCBIfam" id="NF003716">
    <property type="entry name" value="PRK05326.1-3"/>
    <property type="match status" value="1"/>
</dbReference>
<evidence type="ECO:0000259" key="11">
    <source>
        <dbReference type="PROSITE" id="PS51202"/>
    </source>
</evidence>
<dbReference type="InterPro" id="IPR006153">
    <property type="entry name" value="Cation/H_exchanger_TM"/>
</dbReference>
<feature type="compositionally biased region" description="Basic and acidic residues" evidence="9">
    <location>
        <begin position="491"/>
        <end position="508"/>
    </location>
</feature>
<dbReference type="InterPro" id="IPR036721">
    <property type="entry name" value="RCK_C_sf"/>
</dbReference>
<feature type="transmembrane region" description="Helical" evidence="10">
    <location>
        <begin position="332"/>
        <end position="355"/>
    </location>
</feature>
<keyword evidence="3" id="KW-0050">Antiport</keyword>
<keyword evidence="13" id="KW-1185">Reference proteome</keyword>
<evidence type="ECO:0000256" key="8">
    <source>
        <dbReference type="ARBA" id="ARBA00023136"/>
    </source>
</evidence>
<feature type="transmembrane region" description="Helical" evidence="10">
    <location>
        <begin position="189"/>
        <end position="210"/>
    </location>
</feature>
<dbReference type="AlphaFoldDB" id="A0A6M1L252"/>
<dbReference type="SUPFAM" id="SSF116726">
    <property type="entry name" value="TrkA C-terminal domain-like"/>
    <property type="match status" value="1"/>
</dbReference>
<feature type="transmembrane region" description="Helical" evidence="10">
    <location>
        <begin position="89"/>
        <end position="114"/>
    </location>
</feature>
<feature type="transmembrane region" description="Helical" evidence="10">
    <location>
        <begin position="6"/>
        <end position="28"/>
    </location>
</feature>
<name>A0A6M1L252_9ACTN</name>
<dbReference type="Gene3D" id="3.30.70.1450">
    <property type="entry name" value="Regulator of K+ conductance, C-terminal domain"/>
    <property type="match status" value="1"/>
</dbReference>
<feature type="transmembrane region" description="Helical" evidence="10">
    <location>
        <begin position="120"/>
        <end position="140"/>
    </location>
</feature>
<dbReference type="Pfam" id="PF00999">
    <property type="entry name" value="Na_H_Exchanger"/>
    <property type="match status" value="1"/>
</dbReference>
<feature type="transmembrane region" description="Helical" evidence="10">
    <location>
        <begin position="361"/>
        <end position="384"/>
    </location>
</feature>
<proteinExistence type="predicted"/>
<dbReference type="Proteomes" id="UP000478148">
    <property type="component" value="Unassembled WGS sequence"/>
</dbReference>
<keyword evidence="5 10" id="KW-0812">Transmembrane</keyword>
<sequence length="536" mass="55734">MTLQQVYLLMIAGAATVLVSVTAARLATRVGVPMLLAYLGIGLLLGENGLGLRFDDAAMAQALGTAALAVILVEGGLTTRFSDIRPVLAPATALATAGVLISVGVTALGAHLLLDVSWQLALLLGAVVSSTDAAAVFSVLRTLPLPRRLAGLVEAESGLNDAPTVILVLALSATGLTVTSPLELLVQMIYQLGVGGAIGIVIGIAGVWFLRRLTLPASGLYPIATFSCGILAFAAAGLAQASGFLAAYLAALLLGNARLAHRRATVSVAEGLGWIAQIGLFVMLGLLANPSELPAAILPALAVGLVLLLLARPMSVLITLLPFRIPLREQVLLSWAGLRGAVPIVLATIPVVAGVGGSGQLFNIVFVLVVVFTLVQAPTLPWLAKRLRLSSAGIGPDLQVESAPLDAIDADLLHLTVEADSRMHGVHIRELRLPPPAAITLVVRDGTAFVPEPDTRLRRDDQLLVVTTPHVRDRAERRLRAVARAGRLAHWRGETGDPERPARTRRPPDAPTAPPPPAPPPDTGDEAPPVLVQSAG</sequence>
<dbReference type="InterPro" id="IPR006037">
    <property type="entry name" value="RCK_C"/>
</dbReference>
<evidence type="ECO:0000256" key="2">
    <source>
        <dbReference type="ARBA" id="ARBA00022448"/>
    </source>
</evidence>
<accession>A0A6M1L252</accession>
<evidence type="ECO:0000256" key="10">
    <source>
        <dbReference type="SAM" id="Phobius"/>
    </source>
</evidence>
<evidence type="ECO:0000313" key="12">
    <source>
        <dbReference type="EMBL" id="NGM12491.1"/>
    </source>
</evidence>
<evidence type="ECO:0000256" key="1">
    <source>
        <dbReference type="ARBA" id="ARBA00004651"/>
    </source>
</evidence>
<dbReference type="GO" id="GO:0008324">
    <property type="term" value="F:monoatomic cation transmembrane transporter activity"/>
    <property type="evidence" value="ECO:0007669"/>
    <property type="project" value="InterPro"/>
</dbReference>
<evidence type="ECO:0000256" key="9">
    <source>
        <dbReference type="SAM" id="MobiDB-lite"/>
    </source>
</evidence>
<keyword evidence="6 10" id="KW-1133">Transmembrane helix</keyword>
<dbReference type="PANTHER" id="PTHR32507:SF7">
    <property type="entry name" value="K(+)_H(+) ANTIPORTER NHAP2"/>
    <property type="match status" value="1"/>
</dbReference>
<evidence type="ECO:0000256" key="5">
    <source>
        <dbReference type="ARBA" id="ARBA00022692"/>
    </source>
</evidence>
<feature type="compositionally biased region" description="Pro residues" evidence="9">
    <location>
        <begin position="509"/>
        <end position="522"/>
    </location>
</feature>
<comment type="caution">
    <text evidence="12">The sequence shown here is derived from an EMBL/GenBank/DDBJ whole genome shotgun (WGS) entry which is preliminary data.</text>
</comment>
<dbReference type="PROSITE" id="PS51202">
    <property type="entry name" value="RCK_C"/>
    <property type="match status" value="1"/>
</dbReference>
<dbReference type="GO" id="GO:0015297">
    <property type="term" value="F:antiporter activity"/>
    <property type="evidence" value="ECO:0007669"/>
    <property type="project" value="UniProtKB-KW"/>
</dbReference>
<dbReference type="EMBL" id="SAIY01000002">
    <property type="protein sequence ID" value="NGM12491.1"/>
    <property type="molecule type" value="Genomic_DNA"/>
</dbReference>
<keyword evidence="8 10" id="KW-0472">Membrane</keyword>
<evidence type="ECO:0000256" key="4">
    <source>
        <dbReference type="ARBA" id="ARBA00022475"/>
    </source>
</evidence>
<evidence type="ECO:0000313" key="13">
    <source>
        <dbReference type="Proteomes" id="UP000478148"/>
    </source>
</evidence>
<dbReference type="GO" id="GO:0005886">
    <property type="term" value="C:plasma membrane"/>
    <property type="evidence" value="ECO:0007669"/>
    <property type="project" value="UniProtKB-SubCell"/>
</dbReference>
<feature type="transmembrane region" description="Helical" evidence="10">
    <location>
        <begin position="230"/>
        <end position="254"/>
    </location>
</feature>
<feature type="transmembrane region" description="Helical" evidence="10">
    <location>
        <begin position="35"/>
        <end position="52"/>
    </location>
</feature>